<reference evidence="9" key="1">
    <citation type="journal article" date="2014" name="Int. J. Syst. Evol. Microbiol.">
        <title>Complete genome sequence of Corynebacterium casei LMG S-19264T (=DSM 44701T), isolated from a smear-ripened cheese.</title>
        <authorList>
            <consortium name="US DOE Joint Genome Institute (JGI-PGF)"/>
            <person name="Walter F."/>
            <person name="Albersmeier A."/>
            <person name="Kalinowski J."/>
            <person name="Ruckert C."/>
        </authorList>
    </citation>
    <scope>NUCLEOTIDE SEQUENCE</scope>
    <source>
        <strain evidence="9">CGMCC 1.12726</strain>
    </source>
</reference>
<organism evidence="9 10">
    <name type="scientific">Arenimonas maotaiensis</name>
    <dbReference type="NCBI Taxonomy" id="1446479"/>
    <lineage>
        <taxon>Bacteria</taxon>
        <taxon>Pseudomonadati</taxon>
        <taxon>Pseudomonadota</taxon>
        <taxon>Gammaproteobacteria</taxon>
        <taxon>Lysobacterales</taxon>
        <taxon>Lysobacteraceae</taxon>
        <taxon>Arenimonas</taxon>
    </lineage>
</organism>
<keyword evidence="5 8" id="KW-0812">Transmembrane</keyword>
<dbReference type="Proteomes" id="UP000632858">
    <property type="component" value="Unassembled WGS sequence"/>
</dbReference>
<comment type="similarity">
    <text evidence="2 8">Belongs to the 4-toluene sulfonate uptake permease (TSUP) (TC 2.A.102) family.</text>
</comment>
<feature type="transmembrane region" description="Helical" evidence="8">
    <location>
        <begin position="77"/>
        <end position="97"/>
    </location>
</feature>
<reference evidence="9" key="2">
    <citation type="submission" date="2020-09" db="EMBL/GenBank/DDBJ databases">
        <authorList>
            <person name="Sun Q."/>
            <person name="Zhou Y."/>
        </authorList>
    </citation>
    <scope>NUCLEOTIDE SEQUENCE</scope>
    <source>
        <strain evidence="9">CGMCC 1.12726</strain>
    </source>
</reference>
<evidence type="ECO:0000313" key="10">
    <source>
        <dbReference type="Proteomes" id="UP000632858"/>
    </source>
</evidence>
<dbReference type="GO" id="GO:0005886">
    <property type="term" value="C:plasma membrane"/>
    <property type="evidence" value="ECO:0007669"/>
    <property type="project" value="UniProtKB-SubCell"/>
</dbReference>
<accession>A0A917CMQ3</accession>
<feature type="transmembrane region" description="Helical" evidence="8">
    <location>
        <begin position="142"/>
        <end position="172"/>
    </location>
</feature>
<feature type="transmembrane region" description="Helical" evidence="8">
    <location>
        <begin position="6"/>
        <end position="32"/>
    </location>
</feature>
<dbReference type="RefSeq" id="WP_188448744.1">
    <property type="nucleotide sequence ID" value="NZ_BMFO01000002.1"/>
</dbReference>
<dbReference type="InterPro" id="IPR052017">
    <property type="entry name" value="TSUP"/>
</dbReference>
<evidence type="ECO:0000256" key="8">
    <source>
        <dbReference type="RuleBase" id="RU363041"/>
    </source>
</evidence>
<dbReference type="InterPro" id="IPR002781">
    <property type="entry name" value="TM_pro_TauE-like"/>
</dbReference>
<keyword evidence="6 8" id="KW-1133">Transmembrane helix</keyword>
<evidence type="ECO:0000313" key="9">
    <source>
        <dbReference type="EMBL" id="GGF91289.1"/>
    </source>
</evidence>
<dbReference type="PANTHER" id="PTHR30269">
    <property type="entry name" value="TRANSMEMBRANE PROTEIN YFCA"/>
    <property type="match status" value="1"/>
</dbReference>
<protein>
    <recommendedName>
        <fullName evidence="8">Probable membrane transporter protein</fullName>
    </recommendedName>
</protein>
<feature type="transmembrane region" description="Helical" evidence="8">
    <location>
        <begin position="234"/>
        <end position="255"/>
    </location>
</feature>
<dbReference type="PANTHER" id="PTHR30269:SF0">
    <property type="entry name" value="MEMBRANE TRANSPORTER PROTEIN YFCA-RELATED"/>
    <property type="match status" value="1"/>
</dbReference>
<keyword evidence="10" id="KW-1185">Reference proteome</keyword>
<evidence type="ECO:0000256" key="6">
    <source>
        <dbReference type="ARBA" id="ARBA00022989"/>
    </source>
</evidence>
<proteinExistence type="inferred from homology"/>
<evidence type="ECO:0000256" key="5">
    <source>
        <dbReference type="ARBA" id="ARBA00022692"/>
    </source>
</evidence>
<dbReference type="Pfam" id="PF01925">
    <property type="entry name" value="TauE"/>
    <property type="match status" value="1"/>
</dbReference>
<sequence length="257" mass="27191">MEIDTILWLLTALAGFAAGLIDSIVGGGGLVLTPAMLNLHPGLGILQAIGTQRTSSIMGTSVAAWNYLRKVRVERGILLPACAAALTASAVGVQFAKRIDPELLKWTVLAICVLLALYTALRKDLGLKEERRFHPRHESVAALAIGAATGFYNGLIGPGTGTLMVFAFVSFLGLDFLKSSASAKAANVAADLSSWTVLMFSGFVIWTLALPLIVGNMLGSYLGSHLAIRKGQAFVRAVFLVIVLALIARQAWLLFAA</sequence>
<gene>
    <name evidence="9" type="ORF">GCM10010960_11560</name>
</gene>
<dbReference type="AlphaFoldDB" id="A0A917CMQ3"/>
<feature type="transmembrane region" description="Helical" evidence="8">
    <location>
        <begin position="103"/>
        <end position="121"/>
    </location>
</feature>
<keyword evidence="3" id="KW-0813">Transport</keyword>
<comment type="caution">
    <text evidence="9">The sequence shown here is derived from an EMBL/GenBank/DDBJ whole genome shotgun (WGS) entry which is preliminary data.</text>
</comment>
<dbReference type="EMBL" id="BMFO01000002">
    <property type="protein sequence ID" value="GGF91289.1"/>
    <property type="molecule type" value="Genomic_DNA"/>
</dbReference>
<evidence type="ECO:0000256" key="3">
    <source>
        <dbReference type="ARBA" id="ARBA00022448"/>
    </source>
</evidence>
<feature type="transmembrane region" description="Helical" evidence="8">
    <location>
        <begin position="192"/>
        <end position="214"/>
    </location>
</feature>
<name>A0A917CMQ3_9GAMM</name>
<keyword evidence="7 8" id="KW-0472">Membrane</keyword>
<comment type="subcellular location">
    <subcellularLocation>
        <location evidence="1 8">Cell membrane</location>
        <topology evidence="1 8">Multi-pass membrane protein</topology>
    </subcellularLocation>
</comment>
<evidence type="ECO:0000256" key="4">
    <source>
        <dbReference type="ARBA" id="ARBA00022475"/>
    </source>
</evidence>
<evidence type="ECO:0000256" key="2">
    <source>
        <dbReference type="ARBA" id="ARBA00009142"/>
    </source>
</evidence>
<keyword evidence="4 8" id="KW-1003">Cell membrane</keyword>
<evidence type="ECO:0000256" key="1">
    <source>
        <dbReference type="ARBA" id="ARBA00004651"/>
    </source>
</evidence>
<evidence type="ECO:0000256" key="7">
    <source>
        <dbReference type="ARBA" id="ARBA00023136"/>
    </source>
</evidence>